<gene>
    <name evidence="2" type="ORF">Esi_0264_0020</name>
</gene>
<feature type="region of interest" description="Disordered" evidence="1">
    <location>
        <begin position="611"/>
        <end position="730"/>
    </location>
</feature>
<feature type="region of interest" description="Disordered" evidence="1">
    <location>
        <begin position="193"/>
        <end position="400"/>
    </location>
</feature>
<organism evidence="2 3">
    <name type="scientific">Ectocarpus siliculosus</name>
    <name type="common">Brown alga</name>
    <name type="synonym">Conferva siliculosa</name>
    <dbReference type="NCBI Taxonomy" id="2880"/>
    <lineage>
        <taxon>Eukaryota</taxon>
        <taxon>Sar</taxon>
        <taxon>Stramenopiles</taxon>
        <taxon>Ochrophyta</taxon>
        <taxon>PX clade</taxon>
        <taxon>Phaeophyceae</taxon>
        <taxon>Ectocarpales</taxon>
        <taxon>Ectocarpaceae</taxon>
        <taxon>Ectocarpus</taxon>
    </lineage>
</organism>
<reference evidence="2 3" key="1">
    <citation type="journal article" date="2010" name="Nature">
        <title>The Ectocarpus genome and the independent evolution of multicellularity in brown algae.</title>
        <authorList>
            <person name="Cock J.M."/>
            <person name="Sterck L."/>
            <person name="Rouze P."/>
            <person name="Scornet D."/>
            <person name="Allen A.E."/>
            <person name="Amoutzias G."/>
            <person name="Anthouard V."/>
            <person name="Artiguenave F."/>
            <person name="Aury J.M."/>
            <person name="Badger J.H."/>
            <person name="Beszteri B."/>
            <person name="Billiau K."/>
            <person name="Bonnet E."/>
            <person name="Bothwell J.H."/>
            <person name="Bowler C."/>
            <person name="Boyen C."/>
            <person name="Brownlee C."/>
            <person name="Carrano C.J."/>
            <person name="Charrier B."/>
            <person name="Cho G.Y."/>
            <person name="Coelho S.M."/>
            <person name="Collen J."/>
            <person name="Corre E."/>
            <person name="Da Silva C."/>
            <person name="Delage L."/>
            <person name="Delaroque N."/>
            <person name="Dittami S.M."/>
            <person name="Doulbeau S."/>
            <person name="Elias M."/>
            <person name="Farnham G."/>
            <person name="Gachon C.M."/>
            <person name="Gschloessl B."/>
            <person name="Heesch S."/>
            <person name="Jabbari K."/>
            <person name="Jubin C."/>
            <person name="Kawai H."/>
            <person name="Kimura K."/>
            <person name="Kloareg B."/>
            <person name="Kupper F.C."/>
            <person name="Lang D."/>
            <person name="Le Bail A."/>
            <person name="Leblanc C."/>
            <person name="Lerouge P."/>
            <person name="Lohr M."/>
            <person name="Lopez P.J."/>
            <person name="Martens C."/>
            <person name="Maumus F."/>
            <person name="Michel G."/>
            <person name="Miranda-Saavedra D."/>
            <person name="Morales J."/>
            <person name="Moreau H."/>
            <person name="Motomura T."/>
            <person name="Nagasato C."/>
            <person name="Napoli C.A."/>
            <person name="Nelson D.R."/>
            <person name="Nyvall-Collen P."/>
            <person name="Peters A.F."/>
            <person name="Pommier C."/>
            <person name="Potin P."/>
            <person name="Poulain J."/>
            <person name="Quesneville H."/>
            <person name="Read B."/>
            <person name="Rensing S.A."/>
            <person name="Ritter A."/>
            <person name="Rousvoal S."/>
            <person name="Samanta M."/>
            <person name="Samson G."/>
            <person name="Schroeder D.C."/>
            <person name="Segurens B."/>
            <person name="Strittmatter M."/>
            <person name="Tonon T."/>
            <person name="Tregear J.W."/>
            <person name="Valentin K."/>
            <person name="von Dassow P."/>
            <person name="Yamagishi T."/>
            <person name="Van de Peer Y."/>
            <person name="Wincker P."/>
        </authorList>
    </citation>
    <scope>NUCLEOTIDE SEQUENCE [LARGE SCALE GENOMIC DNA]</scope>
    <source>
        <strain evidence="3">Ec32 / CCAP1310/4</strain>
    </source>
</reference>
<feature type="compositionally biased region" description="Basic and acidic residues" evidence="1">
    <location>
        <begin position="371"/>
        <end position="383"/>
    </location>
</feature>
<feature type="compositionally biased region" description="Basic and acidic residues" evidence="1">
    <location>
        <begin position="125"/>
        <end position="143"/>
    </location>
</feature>
<evidence type="ECO:0000313" key="3">
    <source>
        <dbReference type="Proteomes" id="UP000002630"/>
    </source>
</evidence>
<name>D8LJR8_ECTSI</name>
<dbReference type="OrthoDB" id="192844at2759"/>
<dbReference type="InParanoid" id="D8LJR8"/>
<dbReference type="EMBL" id="FN649751">
    <property type="protein sequence ID" value="CBN75988.1"/>
    <property type="molecule type" value="Genomic_DNA"/>
</dbReference>
<feature type="compositionally biased region" description="Low complexity" evidence="1">
    <location>
        <begin position="144"/>
        <end position="156"/>
    </location>
</feature>
<protein>
    <submittedName>
        <fullName evidence="2">Uncharacterized protein</fullName>
    </submittedName>
</protein>
<feature type="region of interest" description="Disordered" evidence="1">
    <location>
        <begin position="117"/>
        <end position="177"/>
    </location>
</feature>
<feature type="compositionally biased region" description="Basic and acidic residues" evidence="1">
    <location>
        <begin position="278"/>
        <end position="307"/>
    </location>
</feature>
<feature type="compositionally biased region" description="Basic and acidic residues" evidence="1">
    <location>
        <begin position="563"/>
        <end position="573"/>
    </location>
</feature>
<feature type="compositionally biased region" description="Acidic residues" evidence="1">
    <location>
        <begin position="234"/>
        <end position="244"/>
    </location>
</feature>
<feature type="compositionally biased region" description="Basic residues" evidence="1">
    <location>
        <begin position="475"/>
        <end position="485"/>
    </location>
</feature>
<sequence length="828" mass="87752">MAKGDVDDPEEDPALFPERRVRPWVVDDDAERKMEELRDDLERTLTSISPVKEGMGESILDRTLRSDNSGELFFKELASLEAKDRAKVAGVTSGCVSLYPIGEIFEDLYRETHGLPPRNQNHAYVQHEGDEGNCRPEEIHGAPEVESSAPPAAAVRKGGGRGSRGHDGGGGEGCCELATDPDVVRLLAELQAGLVDDPNCCSDGSDAELGGEGKGRAEEDEDDDDNDDKKKETDEGDRDTDQEGQEAAGDETKDGTNGPRLASEEQHPAGGESAEAAAGKERASSPRGGEHHNPEVVRRVDISRMKIDGGGPQARPRSAPSACLSAGGFSRLSSRASSSSRLARAVSQRLMEATREVEGQRAPEAQGGGGDCDRGAGRGEATGRLRPSTSASRIAQADERIDVVKQNAEALQASMSVKRTRYLNSRKPRAARWSPRDRDLPLGPRGQPSAPRAASHSAAPPPAAVRQRPKTAVAKNRRPRPHNNRGHAGNTNNGNPLLNHRETEFLFGAGTAPEVVAAAVAATAAEDDGDDVSRRAPSLRKTTLGRMLRRSSASSFSPSNGGDVRRRNVRPELSECGSSSASSLYRRPLSAGNACSGSLFLEDGKRRAGRGTAQAIDDDTSCAKHTLGGMPRAGKHAAVAQAAATRAKRRPSSAAPGNGCSRRRDRPPSPSQTSSHHYGRHQQTAGGGRTRTRKDSPSSRKSDGGGGQSPAARSSLARTRGDRHEAATAAQGCGYHGVGAAPAAGGSAEREPAAMMNARQALEATIREAVDTVSPVEQFVNARKTIADMKQINTKDSTGDILLSTQGMTKARIADDCWSSEAQRQYRG</sequence>
<proteinExistence type="predicted"/>
<feature type="compositionally biased region" description="Low complexity" evidence="1">
    <location>
        <begin position="324"/>
        <end position="350"/>
    </location>
</feature>
<feature type="compositionally biased region" description="Basic and acidic residues" evidence="1">
    <location>
        <begin position="693"/>
        <end position="703"/>
    </location>
</feature>
<dbReference type="AlphaFoldDB" id="D8LJR8"/>
<feature type="compositionally biased region" description="Basic residues" evidence="1">
    <location>
        <begin position="418"/>
        <end position="430"/>
    </location>
</feature>
<accession>D8LJR8</accession>
<feature type="compositionally biased region" description="Low complexity" evidence="1">
    <location>
        <begin position="448"/>
        <end position="458"/>
    </location>
</feature>
<dbReference type="Proteomes" id="UP000002630">
    <property type="component" value="Linkage Group LG26"/>
</dbReference>
<evidence type="ECO:0000256" key="1">
    <source>
        <dbReference type="SAM" id="MobiDB-lite"/>
    </source>
</evidence>
<feature type="region of interest" description="Disordered" evidence="1">
    <location>
        <begin position="412"/>
        <end position="498"/>
    </location>
</feature>
<keyword evidence="3" id="KW-1185">Reference proteome</keyword>
<feature type="compositionally biased region" description="Basic and acidic residues" evidence="1">
    <location>
        <begin position="352"/>
        <end position="361"/>
    </location>
</feature>
<evidence type="ECO:0000313" key="2">
    <source>
        <dbReference type="EMBL" id="CBN75988.1"/>
    </source>
</evidence>
<feature type="region of interest" description="Disordered" evidence="1">
    <location>
        <begin position="547"/>
        <end position="585"/>
    </location>
</feature>
<feature type="compositionally biased region" description="Low complexity" evidence="1">
    <location>
        <begin position="636"/>
        <end position="645"/>
    </location>
</feature>
<dbReference type="EMBL" id="FN648447">
    <property type="protein sequence ID" value="CBN75988.1"/>
    <property type="molecule type" value="Genomic_DNA"/>
</dbReference>